<gene>
    <name evidence="2" type="ORF">COO91_05574</name>
</gene>
<dbReference type="Pfam" id="PF13302">
    <property type="entry name" value="Acetyltransf_3"/>
    <property type="match status" value="1"/>
</dbReference>
<name>A0A2K8SVU5_9NOSO</name>
<dbReference type="AlphaFoldDB" id="A0A2K8SVU5"/>
<dbReference type="PANTHER" id="PTHR43792">
    <property type="entry name" value="GNAT FAMILY, PUTATIVE (AFU_ORTHOLOGUE AFUA_3G00765)-RELATED-RELATED"/>
    <property type="match status" value="1"/>
</dbReference>
<dbReference type="PROSITE" id="PS51186">
    <property type="entry name" value="GNAT"/>
    <property type="match status" value="1"/>
</dbReference>
<dbReference type="EMBL" id="CP024785">
    <property type="protein sequence ID" value="AUB39578.1"/>
    <property type="molecule type" value="Genomic_DNA"/>
</dbReference>
<dbReference type="RefSeq" id="WP_100900547.1">
    <property type="nucleotide sequence ID" value="NZ_CAWNNC010000001.1"/>
</dbReference>
<proteinExistence type="predicted"/>
<sequence length="168" mass="19634">MTLILETQRLLLKPILESGLNTLHAILIDSYVRKYLCDDKIFSLQQVEEMVIQSQNSFEEKKFGLWFIETKNEQETIGFVGLWDFFDEEQPQLVYALLPEATKKGYATEAATKMLEYCFNKLNYRYLLASCDRPNLESQKVTERIGMTKVEEKIVNGNPLVFFRIEKS</sequence>
<dbReference type="InterPro" id="IPR051531">
    <property type="entry name" value="N-acetyltransferase"/>
</dbReference>
<dbReference type="Gene3D" id="3.40.630.30">
    <property type="match status" value="1"/>
</dbReference>
<keyword evidence="3" id="KW-1185">Reference proteome</keyword>
<dbReference type="GO" id="GO:0016747">
    <property type="term" value="F:acyltransferase activity, transferring groups other than amino-acyl groups"/>
    <property type="evidence" value="ECO:0007669"/>
    <property type="project" value="InterPro"/>
</dbReference>
<dbReference type="Proteomes" id="UP000232003">
    <property type="component" value="Chromosome"/>
</dbReference>
<reference evidence="2 3" key="1">
    <citation type="submission" date="2017-11" db="EMBL/GenBank/DDBJ databases">
        <title>Complete genome of a free-living desiccation-tolerant cyanobacterium and its photosynthetic adaptation to extreme terrestrial habitat.</title>
        <authorList>
            <person name="Shang J."/>
        </authorList>
    </citation>
    <scope>NUCLEOTIDE SEQUENCE [LARGE SCALE GENOMIC DNA]</scope>
    <source>
        <strain evidence="2 3">CCNUN1</strain>
    </source>
</reference>
<feature type="domain" description="N-acetyltransferase" evidence="1">
    <location>
        <begin position="10"/>
        <end position="168"/>
    </location>
</feature>
<evidence type="ECO:0000313" key="3">
    <source>
        <dbReference type="Proteomes" id="UP000232003"/>
    </source>
</evidence>
<dbReference type="SUPFAM" id="SSF55729">
    <property type="entry name" value="Acyl-CoA N-acyltransferases (Nat)"/>
    <property type="match status" value="1"/>
</dbReference>
<evidence type="ECO:0000259" key="1">
    <source>
        <dbReference type="PROSITE" id="PS51186"/>
    </source>
</evidence>
<dbReference type="OrthoDB" id="512181at2"/>
<dbReference type="InterPro" id="IPR016181">
    <property type="entry name" value="Acyl_CoA_acyltransferase"/>
</dbReference>
<organism evidence="2 3">
    <name type="scientific">Nostoc flagelliforme CCNUN1</name>
    <dbReference type="NCBI Taxonomy" id="2038116"/>
    <lineage>
        <taxon>Bacteria</taxon>
        <taxon>Bacillati</taxon>
        <taxon>Cyanobacteriota</taxon>
        <taxon>Cyanophyceae</taxon>
        <taxon>Nostocales</taxon>
        <taxon>Nostocaceae</taxon>
        <taxon>Nostoc</taxon>
    </lineage>
</organism>
<protein>
    <submittedName>
        <fullName evidence="2">Protein N-acetyltransferase, RimJ/RimL family</fullName>
    </submittedName>
</protein>
<dbReference type="KEGG" id="nfl:COO91_05574"/>
<dbReference type="PANTHER" id="PTHR43792:SF1">
    <property type="entry name" value="N-ACETYLTRANSFERASE DOMAIN-CONTAINING PROTEIN"/>
    <property type="match status" value="1"/>
</dbReference>
<evidence type="ECO:0000313" key="2">
    <source>
        <dbReference type="EMBL" id="AUB39578.1"/>
    </source>
</evidence>
<keyword evidence="2" id="KW-0808">Transferase</keyword>
<dbReference type="InterPro" id="IPR000182">
    <property type="entry name" value="GNAT_dom"/>
</dbReference>
<accession>A0A2K8SVU5</accession>